<dbReference type="InterPro" id="IPR050261">
    <property type="entry name" value="FrsA_esterase"/>
</dbReference>
<feature type="chain" id="PRO_5045457896" evidence="1">
    <location>
        <begin position="24"/>
        <end position="474"/>
    </location>
</feature>
<reference evidence="3" key="1">
    <citation type="journal article" date="2019" name="Int. J. Syst. Evol. Microbiol.">
        <title>The Global Catalogue of Microorganisms (GCM) 10K type strain sequencing project: providing services to taxonomists for standard genome sequencing and annotation.</title>
        <authorList>
            <consortium name="The Broad Institute Genomics Platform"/>
            <consortium name="The Broad Institute Genome Sequencing Center for Infectious Disease"/>
            <person name="Wu L."/>
            <person name="Ma J."/>
        </authorList>
    </citation>
    <scope>NUCLEOTIDE SEQUENCE [LARGE SCALE GENOMIC DNA]</scope>
    <source>
        <strain evidence="3">CCUG 62414</strain>
    </source>
</reference>
<proteinExistence type="predicted"/>
<dbReference type="EMBL" id="JBHTJI010000001">
    <property type="protein sequence ID" value="MFD0990026.1"/>
    <property type="molecule type" value="Genomic_DNA"/>
</dbReference>
<gene>
    <name evidence="2" type="ORF">ACFQ1R_07960</name>
</gene>
<dbReference type="SUPFAM" id="SSF53474">
    <property type="entry name" value="alpha/beta-Hydrolases"/>
    <property type="match status" value="1"/>
</dbReference>
<name>A0ABW3JIY3_9FLAO</name>
<dbReference type="InterPro" id="IPR029058">
    <property type="entry name" value="AB_hydrolase_fold"/>
</dbReference>
<dbReference type="Gene3D" id="3.40.50.1820">
    <property type="entry name" value="alpha/beta hydrolase"/>
    <property type="match status" value="1"/>
</dbReference>
<dbReference type="Proteomes" id="UP001597061">
    <property type="component" value="Unassembled WGS sequence"/>
</dbReference>
<dbReference type="PANTHER" id="PTHR22946">
    <property type="entry name" value="DIENELACTONE HYDROLASE DOMAIN-CONTAINING PROTEIN-RELATED"/>
    <property type="match status" value="1"/>
</dbReference>
<evidence type="ECO:0000256" key="1">
    <source>
        <dbReference type="SAM" id="SignalP"/>
    </source>
</evidence>
<evidence type="ECO:0000313" key="3">
    <source>
        <dbReference type="Proteomes" id="UP001597061"/>
    </source>
</evidence>
<sequence>MKLKSINIVVFSIVVLLFSTMQAQTSDTNFKTPIAETIHKIEIIFNVKIKDNKGLLKEKVLDYADWKIEPDNLEVSLANVLAPFNLTTFKEADGIYEIREFQHHRVSIPKSVERLAFLSNLYNDKQTWETRNAELKQCMITAFGIDKAPKMPYSKPILTKKRKYKSYTVENIGLEILPGVYTTGSIYKPYPFNKKAPIVITPNGHFGDGRYRKDEQLRCAMLARMGAIVVNFDLFAWGESQLQFPATTHRNSIASTIQLLSGMRLLDYVSTLKHADITRVGVTGGSGGGSHTLFLAALDDRVTVSVPVVMVSANHSGGCPCESGRGIHLCGNGTNNVEVAAMATPKPQLVISDGKDWTSNVPELEFPFIQRTYGFYGKKELVENAHFAEEGHDYGKSKRMAMYPFMAKHLGLNLEKVINNMGEIDESDCVIEPYENLYVFGNKVENLPQNAMKNIDELYELFGEKNNKEYDIKK</sequence>
<comment type="caution">
    <text evidence="2">The sequence shown here is derived from an EMBL/GenBank/DDBJ whole genome shotgun (WGS) entry which is preliminary data.</text>
</comment>
<keyword evidence="3" id="KW-1185">Reference proteome</keyword>
<dbReference type="PANTHER" id="PTHR22946:SF8">
    <property type="entry name" value="ACETYL XYLAN ESTERASE DOMAIN-CONTAINING PROTEIN"/>
    <property type="match status" value="1"/>
</dbReference>
<accession>A0ABW3JIY3</accession>
<evidence type="ECO:0000313" key="2">
    <source>
        <dbReference type="EMBL" id="MFD0990026.1"/>
    </source>
</evidence>
<organism evidence="2 3">
    <name type="scientific">Mariniflexile jejuense</name>
    <dbReference type="NCBI Taxonomy" id="1173582"/>
    <lineage>
        <taxon>Bacteria</taxon>
        <taxon>Pseudomonadati</taxon>
        <taxon>Bacteroidota</taxon>
        <taxon>Flavobacteriia</taxon>
        <taxon>Flavobacteriales</taxon>
        <taxon>Flavobacteriaceae</taxon>
        <taxon>Mariniflexile</taxon>
    </lineage>
</organism>
<feature type="signal peptide" evidence="1">
    <location>
        <begin position="1"/>
        <end position="23"/>
    </location>
</feature>
<protein>
    <submittedName>
        <fullName evidence="2">Acetylxylan esterase</fullName>
    </submittedName>
</protein>
<keyword evidence="1" id="KW-0732">Signal</keyword>
<dbReference type="RefSeq" id="WP_379925608.1">
    <property type="nucleotide sequence ID" value="NZ_JBHTJI010000001.1"/>
</dbReference>